<protein>
    <submittedName>
        <fullName evidence="2">GNAT family N-acetyltransferase</fullName>
    </submittedName>
</protein>
<feature type="domain" description="N-acetyltransferase" evidence="1">
    <location>
        <begin position="3"/>
        <end position="150"/>
    </location>
</feature>
<dbReference type="EMBL" id="JAVJIU010000002">
    <property type="protein sequence ID" value="MDR5590243.1"/>
    <property type="molecule type" value="Genomic_DNA"/>
</dbReference>
<dbReference type="PROSITE" id="PS51186">
    <property type="entry name" value="GNAT"/>
    <property type="match status" value="1"/>
</dbReference>
<reference evidence="3" key="1">
    <citation type="submission" date="2023-07" db="EMBL/GenBank/DDBJ databases">
        <title>Christiangramia sp. SM2212., a novel bacterium of the family Flavobacteriaceae isolated from the sea sediment.</title>
        <authorList>
            <person name="Wang J."/>
            <person name="Zhang X."/>
        </authorList>
    </citation>
    <scope>NUCLEOTIDE SEQUENCE [LARGE SCALE GENOMIC DNA]</scope>
    <source>
        <strain evidence="3">SM2212</strain>
    </source>
</reference>
<gene>
    <name evidence="2" type="ORF">RE431_06305</name>
</gene>
<dbReference type="Gene3D" id="3.40.630.30">
    <property type="match status" value="1"/>
</dbReference>
<comment type="caution">
    <text evidence="2">The sequence shown here is derived from an EMBL/GenBank/DDBJ whole genome shotgun (WGS) entry which is preliminary data.</text>
</comment>
<dbReference type="RefSeq" id="WP_309561118.1">
    <property type="nucleotide sequence ID" value="NZ_JAVJIU010000002.1"/>
</dbReference>
<dbReference type="SUPFAM" id="SSF55729">
    <property type="entry name" value="Acyl-CoA N-acyltransferases (Nat)"/>
    <property type="match status" value="1"/>
</dbReference>
<evidence type="ECO:0000313" key="3">
    <source>
        <dbReference type="Proteomes" id="UP001257234"/>
    </source>
</evidence>
<keyword evidence="3" id="KW-1185">Reference proteome</keyword>
<accession>A0ABU1EQ03</accession>
<evidence type="ECO:0000259" key="1">
    <source>
        <dbReference type="PROSITE" id="PS51186"/>
    </source>
</evidence>
<dbReference type="InterPro" id="IPR000182">
    <property type="entry name" value="GNAT_dom"/>
</dbReference>
<dbReference type="InterPro" id="IPR016181">
    <property type="entry name" value="Acyl_CoA_acyltransferase"/>
</dbReference>
<dbReference type="CDD" id="cd04301">
    <property type="entry name" value="NAT_SF"/>
    <property type="match status" value="1"/>
</dbReference>
<dbReference type="Proteomes" id="UP001257234">
    <property type="component" value="Unassembled WGS sequence"/>
</dbReference>
<proteinExistence type="predicted"/>
<name>A0ABU1EQ03_9FLAO</name>
<sequence length="151" mass="17690">MIKLIRTNASNSDFIELVKKLDDYLAVCDGDEHEFYDQFNKLDSLNHVVILYHKDQAVGCGAFKKKNARVAEIKRMYIDEGYRNNGYACIILKELETWAKELNYLNCILETGLRMTEAVKFYKKNNYRVIPNYPPFENIENSICFEKALNE</sequence>
<dbReference type="Pfam" id="PF00583">
    <property type="entry name" value="Acetyltransf_1"/>
    <property type="match status" value="1"/>
</dbReference>
<evidence type="ECO:0000313" key="2">
    <source>
        <dbReference type="EMBL" id="MDR5590243.1"/>
    </source>
</evidence>
<organism evidence="2 3">
    <name type="scientific">Christiangramia sediminicola</name>
    <dbReference type="NCBI Taxonomy" id="3073267"/>
    <lineage>
        <taxon>Bacteria</taxon>
        <taxon>Pseudomonadati</taxon>
        <taxon>Bacteroidota</taxon>
        <taxon>Flavobacteriia</taxon>
        <taxon>Flavobacteriales</taxon>
        <taxon>Flavobacteriaceae</taxon>
        <taxon>Christiangramia</taxon>
    </lineage>
</organism>